<evidence type="ECO:0000313" key="4">
    <source>
        <dbReference type="Proteomes" id="UP001152523"/>
    </source>
</evidence>
<organism evidence="3 4">
    <name type="scientific">Cuscuta epithymum</name>
    <dbReference type="NCBI Taxonomy" id="186058"/>
    <lineage>
        <taxon>Eukaryota</taxon>
        <taxon>Viridiplantae</taxon>
        <taxon>Streptophyta</taxon>
        <taxon>Embryophyta</taxon>
        <taxon>Tracheophyta</taxon>
        <taxon>Spermatophyta</taxon>
        <taxon>Magnoliopsida</taxon>
        <taxon>eudicotyledons</taxon>
        <taxon>Gunneridae</taxon>
        <taxon>Pentapetalae</taxon>
        <taxon>asterids</taxon>
        <taxon>lamiids</taxon>
        <taxon>Solanales</taxon>
        <taxon>Convolvulaceae</taxon>
        <taxon>Cuscuteae</taxon>
        <taxon>Cuscuta</taxon>
        <taxon>Cuscuta subgen. Cuscuta</taxon>
    </lineage>
</organism>
<evidence type="ECO:0000313" key="3">
    <source>
        <dbReference type="EMBL" id="CAH9130980.1"/>
    </source>
</evidence>
<dbReference type="EMBL" id="CAMAPF010000964">
    <property type="protein sequence ID" value="CAH9130980.1"/>
    <property type="molecule type" value="Genomic_DNA"/>
</dbReference>
<proteinExistence type="predicted"/>
<dbReference type="EMBL" id="CAMAPF010000084">
    <property type="protein sequence ID" value="CAH9095391.1"/>
    <property type="molecule type" value="Genomic_DNA"/>
</dbReference>
<accession>A0AAV0F654</accession>
<dbReference type="AlphaFoldDB" id="A0AAV0F654"/>
<reference evidence="3" key="1">
    <citation type="submission" date="2022-07" db="EMBL/GenBank/DDBJ databases">
        <authorList>
            <person name="Macas J."/>
            <person name="Novak P."/>
            <person name="Neumann P."/>
        </authorList>
    </citation>
    <scope>NUCLEOTIDE SEQUENCE</scope>
</reference>
<gene>
    <name evidence="2" type="ORF">CEPIT_LOCUS13256</name>
    <name evidence="3" type="ORF">CEPIT_LOCUS31064</name>
</gene>
<evidence type="ECO:0000256" key="1">
    <source>
        <dbReference type="SAM" id="MobiDB-lite"/>
    </source>
</evidence>
<keyword evidence="4" id="KW-1185">Reference proteome</keyword>
<protein>
    <submittedName>
        <fullName evidence="3">Uncharacterized protein</fullName>
    </submittedName>
</protein>
<sequence length="154" mass="15847">MGGPLAPTGSAAGAQNAYLMVDEDGIGNDGALDDSYLRRKTEFGNGRNEEALNVGNGGPVNEQDGAATEDGNGGFLNEEDGAPDKVGDEDLGATGGRAATQGGNEVLIFDGWDDDIFDGEGISRGKTTADGRGISFDTHRQLTYSVLVSVCTDN</sequence>
<name>A0AAV0F654_9ASTE</name>
<feature type="region of interest" description="Disordered" evidence="1">
    <location>
        <begin position="43"/>
        <end position="99"/>
    </location>
</feature>
<evidence type="ECO:0000313" key="2">
    <source>
        <dbReference type="EMBL" id="CAH9095391.1"/>
    </source>
</evidence>
<comment type="caution">
    <text evidence="3">The sequence shown here is derived from an EMBL/GenBank/DDBJ whole genome shotgun (WGS) entry which is preliminary data.</text>
</comment>
<dbReference type="Proteomes" id="UP001152523">
    <property type="component" value="Unassembled WGS sequence"/>
</dbReference>